<dbReference type="EMBL" id="MLJW01008521">
    <property type="protein sequence ID" value="OIQ63978.1"/>
    <property type="molecule type" value="Genomic_DNA"/>
</dbReference>
<evidence type="ECO:0000313" key="1">
    <source>
        <dbReference type="EMBL" id="OIQ63978.1"/>
    </source>
</evidence>
<proteinExistence type="predicted"/>
<dbReference type="AlphaFoldDB" id="A0A1J5NYX7"/>
<reference evidence="1" key="1">
    <citation type="submission" date="2016-10" db="EMBL/GenBank/DDBJ databases">
        <title>Sequence of Gallionella enrichment culture.</title>
        <authorList>
            <person name="Poehlein A."/>
            <person name="Muehling M."/>
            <person name="Daniel R."/>
        </authorList>
    </citation>
    <scope>NUCLEOTIDE SEQUENCE</scope>
</reference>
<protein>
    <submittedName>
        <fullName evidence="1">Uncharacterized protein</fullName>
    </submittedName>
</protein>
<name>A0A1J5NYX7_9ZZZZ</name>
<comment type="caution">
    <text evidence="1">The sequence shown here is derived from an EMBL/GenBank/DDBJ whole genome shotgun (WGS) entry which is preliminary data.</text>
</comment>
<organism evidence="1">
    <name type="scientific">mine drainage metagenome</name>
    <dbReference type="NCBI Taxonomy" id="410659"/>
    <lineage>
        <taxon>unclassified sequences</taxon>
        <taxon>metagenomes</taxon>
        <taxon>ecological metagenomes</taxon>
    </lineage>
</organism>
<accession>A0A1J5NYX7</accession>
<gene>
    <name evidence="1" type="ORF">GALL_544750</name>
</gene>
<sequence>MLDAVFLGHLLCLFLLATYHGSHRHIFNTGEGFQMFDAKGSSTNKGNAHSLLQIRVLV</sequence>